<evidence type="ECO:0000313" key="3">
    <source>
        <dbReference type="Proteomes" id="UP000028931"/>
    </source>
</evidence>
<proteinExistence type="predicted"/>
<dbReference type="HOGENOM" id="CLU_073320_1_1_6"/>
<gene>
    <name evidence="2" type="ORF">PSAKL28_51020</name>
</gene>
<dbReference type="PANTHER" id="PTHR38765">
    <property type="entry name" value="DUF484 DOMAIN-CONTAINING PROTEIN"/>
    <property type="match status" value="1"/>
</dbReference>
<dbReference type="EMBL" id="CP009048">
    <property type="protein sequence ID" value="AIL64242.1"/>
    <property type="molecule type" value="Genomic_DNA"/>
</dbReference>
<dbReference type="PANTHER" id="PTHR38765:SF1">
    <property type="entry name" value="DUF484 DOMAIN-CONTAINING PROTEIN"/>
    <property type="match status" value="1"/>
</dbReference>
<accession>A0A077FFN1</accession>
<evidence type="ECO:0000313" key="2">
    <source>
        <dbReference type="EMBL" id="AIL64242.1"/>
    </source>
</evidence>
<dbReference type="InterPro" id="IPR029016">
    <property type="entry name" value="GAF-like_dom_sf"/>
</dbReference>
<protein>
    <recommendedName>
        <fullName evidence="4">DUF484 family protein</fullName>
    </recommendedName>
</protein>
<name>A0A077FFN1_9PSED</name>
<dbReference type="InterPro" id="IPR007435">
    <property type="entry name" value="DUF484"/>
</dbReference>
<reference evidence="2 3" key="1">
    <citation type="submission" date="2014-07" db="EMBL/GenBank/DDBJ databases">
        <authorList>
            <person name="Lee K."/>
            <person name="Lim J.Y."/>
            <person name="Hwang I."/>
        </authorList>
    </citation>
    <scope>NUCLEOTIDE SEQUENCE [LARGE SCALE GENOMIC DNA]</scope>
    <source>
        <strain evidence="2 3">KL28</strain>
    </source>
</reference>
<sequence>MTDQPQAPAEQPTDLSAEGSTPAFGAEAVVAFLRDNPTFFAEHDELLSELHIPHQRGDSVSLVERQLKLLRDRNIEMRHRLSQLMDVARDNDRLFDKTRRLILDLLDADSLEAVVMAVEDSLRQEFKVPFVSLILFGETVAPVGRWVNSADAQQAIGGLLCSGKTVSGNLRDHELDFLFGEDQRKEVGSTAVATLNHQGLHGVLAIASRDPQHYKSTVGTLFLSYIAEVLGRVVPRFTQTLRPVR</sequence>
<dbReference type="Gene3D" id="3.30.450.40">
    <property type="match status" value="1"/>
</dbReference>
<organism evidence="2 3">
    <name type="scientific">Pseudomonas alkylphenolica</name>
    <dbReference type="NCBI Taxonomy" id="237609"/>
    <lineage>
        <taxon>Bacteria</taxon>
        <taxon>Pseudomonadati</taxon>
        <taxon>Pseudomonadota</taxon>
        <taxon>Gammaproteobacteria</taxon>
        <taxon>Pseudomonadales</taxon>
        <taxon>Pseudomonadaceae</taxon>
        <taxon>Pseudomonas</taxon>
    </lineage>
</organism>
<dbReference type="Proteomes" id="UP000028931">
    <property type="component" value="Chromosome"/>
</dbReference>
<dbReference type="AlphaFoldDB" id="A0A077FFN1"/>
<dbReference type="Pfam" id="PF04340">
    <property type="entry name" value="DUF484"/>
    <property type="match status" value="1"/>
</dbReference>
<evidence type="ECO:0000256" key="1">
    <source>
        <dbReference type="SAM" id="MobiDB-lite"/>
    </source>
</evidence>
<feature type="region of interest" description="Disordered" evidence="1">
    <location>
        <begin position="1"/>
        <end position="20"/>
    </location>
</feature>
<evidence type="ECO:0008006" key="4">
    <source>
        <dbReference type="Google" id="ProtNLM"/>
    </source>
</evidence>
<dbReference type="RefSeq" id="WP_038615806.1">
    <property type="nucleotide sequence ID" value="NZ_CP009048.1"/>
</dbReference>
<dbReference type="OrthoDB" id="8525200at2"/>
<dbReference type="eggNOG" id="COG3159">
    <property type="taxonomic scope" value="Bacteria"/>
</dbReference>
<dbReference type="KEGG" id="palk:PSAKL28_51020"/>